<dbReference type="InterPro" id="IPR012317">
    <property type="entry name" value="Poly(ADP-ribose)pol_cat_dom"/>
</dbReference>
<keyword evidence="8 16" id="KW-1133">Transmembrane helix</keyword>
<keyword evidence="4 16" id="KW-0812">Transmembrane</keyword>
<dbReference type="InterPro" id="IPR051838">
    <property type="entry name" value="ARTD_PARP"/>
</dbReference>
<feature type="transmembrane region" description="Helical" evidence="16">
    <location>
        <begin position="297"/>
        <end position="323"/>
    </location>
</feature>
<evidence type="ECO:0000256" key="2">
    <source>
        <dbReference type="ARBA" id="ARBA00022676"/>
    </source>
</evidence>
<organism evidence="18 19">
    <name type="scientific">Gambusia affinis</name>
    <name type="common">Western mosquitofish</name>
    <name type="synonym">Heterandria affinis</name>
    <dbReference type="NCBI Taxonomy" id="33528"/>
    <lineage>
        <taxon>Eukaryota</taxon>
        <taxon>Metazoa</taxon>
        <taxon>Chordata</taxon>
        <taxon>Craniata</taxon>
        <taxon>Vertebrata</taxon>
        <taxon>Euteleostomi</taxon>
        <taxon>Actinopterygii</taxon>
        <taxon>Neopterygii</taxon>
        <taxon>Teleostei</taxon>
        <taxon>Neoteleostei</taxon>
        <taxon>Acanthomorphata</taxon>
        <taxon>Ovalentaria</taxon>
        <taxon>Atherinomorphae</taxon>
        <taxon>Cyprinodontiformes</taxon>
        <taxon>Poeciliidae</taxon>
        <taxon>Poeciliinae</taxon>
        <taxon>Gambusia</taxon>
    </lineage>
</organism>
<evidence type="ECO:0000256" key="4">
    <source>
        <dbReference type="ARBA" id="ARBA00022692"/>
    </source>
</evidence>
<keyword evidence="2 15" id="KW-0328">Glycosyltransferase</keyword>
<dbReference type="GO" id="GO:0003950">
    <property type="term" value="F:NAD+ poly-ADP-ribosyltransferase activity"/>
    <property type="evidence" value="ECO:0007669"/>
    <property type="project" value="UniProtKB-UniRule"/>
</dbReference>
<evidence type="ECO:0000256" key="11">
    <source>
        <dbReference type="ARBA" id="ARBA00023230"/>
    </source>
</evidence>
<evidence type="ECO:0000256" key="3">
    <source>
        <dbReference type="ARBA" id="ARBA00022679"/>
    </source>
</evidence>
<dbReference type="AlphaFoldDB" id="A0A315VGN3"/>
<feature type="non-terminal residue" evidence="18">
    <location>
        <position position="499"/>
    </location>
</feature>
<evidence type="ECO:0000256" key="12">
    <source>
        <dbReference type="ARBA" id="ARBA00024347"/>
    </source>
</evidence>
<proteinExistence type="inferred from homology"/>
<dbReference type="PANTHER" id="PTHR21328">
    <property type="entry name" value="POLY ADP-RIBOSE POLYMERASE FAMILY, MEMBER PARP"/>
    <property type="match status" value="1"/>
</dbReference>
<evidence type="ECO:0000256" key="7">
    <source>
        <dbReference type="ARBA" id="ARBA00022824"/>
    </source>
</evidence>
<evidence type="ECO:0000313" key="18">
    <source>
        <dbReference type="EMBL" id="PWA22413.1"/>
    </source>
</evidence>
<comment type="subunit">
    <text evidence="14">Interacts with KPNB1.</text>
</comment>
<dbReference type="SUPFAM" id="SSF56399">
    <property type="entry name" value="ADP-ribosylation"/>
    <property type="match status" value="1"/>
</dbReference>
<dbReference type="Proteomes" id="UP000250572">
    <property type="component" value="Unassembled WGS sequence"/>
</dbReference>
<feature type="domain" description="PARP catalytic" evidence="17">
    <location>
        <begin position="82"/>
        <end position="285"/>
    </location>
</feature>
<comment type="function">
    <text evidence="13">Intracellular mono-ADP-ribosyltransferase that plays a role in different processes, such as protein translation and unfolded protein response (UPR), through the mono-ADP-ribosylation of proteins involved in those processes. Acts as an inhibitor of protein translation by catalyzing mono-ADP-ribosylation of ribosomal subunits, such as RPL14 and RPS6, thereby inhibiting polysome assembly and mRNA loading. Mono-ADP-ribosylation of ribosomal subunits is promoted by NMNAT2. Involved in the unfolded protein response (UPR) by ADP-ribosylating and activating EIF2AK3 and ERN1, two important UPR effectors. May also mediate mono-ADP-ribosylation of karyopherin KPNB1 a nuclear import factor. May not modify proteins on arginine or cysteine residues compared to other mono-ADP-ribosyltransferases.</text>
</comment>
<comment type="subcellular location">
    <subcellularLocation>
        <location evidence="1">Endoplasmic reticulum membrane</location>
        <topology evidence="1">Single-pass type IV membrane protein</topology>
    </subcellularLocation>
</comment>
<accession>A0A315VGN3</accession>
<protein>
    <recommendedName>
        <fullName evidence="15">Poly [ADP-ribose] polymerase</fullName>
        <shortName evidence="15">PARP</shortName>
        <ecNumber evidence="15">2.4.2.-</ecNumber>
    </recommendedName>
</protein>
<evidence type="ECO:0000256" key="9">
    <source>
        <dbReference type="ARBA" id="ARBA00023027"/>
    </source>
</evidence>
<keyword evidence="3 15" id="KW-0808">Transferase</keyword>
<keyword evidence="6" id="KW-0013">ADP-ribosylation</keyword>
<evidence type="ECO:0000256" key="14">
    <source>
        <dbReference type="ARBA" id="ARBA00062100"/>
    </source>
</evidence>
<evidence type="ECO:0000256" key="16">
    <source>
        <dbReference type="SAM" id="Phobius"/>
    </source>
</evidence>
<evidence type="ECO:0000256" key="10">
    <source>
        <dbReference type="ARBA" id="ARBA00023136"/>
    </source>
</evidence>
<keyword evidence="10 16" id="KW-0472">Membrane</keyword>
<dbReference type="Pfam" id="PF18084">
    <property type="entry name" value="ARTD15_N"/>
    <property type="match status" value="1"/>
</dbReference>
<dbReference type="PROSITE" id="PS51059">
    <property type="entry name" value="PARP_CATALYTIC"/>
    <property type="match status" value="1"/>
</dbReference>
<keyword evidence="9 15" id="KW-0520">NAD</keyword>
<evidence type="ECO:0000256" key="1">
    <source>
        <dbReference type="ARBA" id="ARBA00004163"/>
    </source>
</evidence>
<dbReference type="Pfam" id="PF00644">
    <property type="entry name" value="PARP"/>
    <property type="match status" value="1"/>
</dbReference>
<reference evidence="18 19" key="1">
    <citation type="journal article" date="2018" name="G3 (Bethesda)">
        <title>A High-Quality Reference Genome for the Invasive Mosquitofish Gambusia affinis Using a Chicago Library.</title>
        <authorList>
            <person name="Hoffberg S.L."/>
            <person name="Troendle N.J."/>
            <person name="Glenn T.C."/>
            <person name="Mahmud O."/>
            <person name="Louha S."/>
            <person name="Chalopin D."/>
            <person name="Bennetzen J.L."/>
            <person name="Mauricio R."/>
        </authorList>
    </citation>
    <scope>NUCLEOTIDE SEQUENCE [LARGE SCALE GENOMIC DNA]</scope>
    <source>
        <strain evidence="18">NE01/NJP1002.9</strain>
        <tissue evidence="18">Muscle</tissue>
    </source>
</reference>
<comment type="similarity">
    <text evidence="12">Belongs to the ARTD/PARP family.</text>
</comment>
<dbReference type="GO" id="GO:0016779">
    <property type="term" value="F:nucleotidyltransferase activity"/>
    <property type="evidence" value="ECO:0007669"/>
    <property type="project" value="UniProtKB-KW"/>
</dbReference>
<gene>
    <name evidence="18" type="ORF">CCH79_00016982</name>
</gene>
<dbReference type="GO" id="GO:0005789">
    <property type="term" value="C:endoplasmic reticulum membrane"/>
    <property type="evidence" value="ECO:0007669"/>
    <property type="project" value="UniProtKB-SubCell"/>
</dbReference>
<evidence type="ECO:0000259" key="17">
    <source>
        <dbReference type="PROSITE" id="PS51059"/>
    </source>
</evidence>
<dbReference type="EMBL" id="NHOQ01001748">
    <property type="protein sequence ID" value="PWA22413.1"/>
    <property type="molecule type" value="Genomic_DNA"/>
</dbReference>
<evidence type="ECO:0000256" key="6">
    <source>
        <dbReference type="ARBA" id="ARBA00022765"/>
    </source>
</evidence>
<dbReference type="FunFam" id="3.90.228.10:FF:000005">
    <property type="entry name" value="Poly [ADP-ribose] polymerase"/>
    <property type="match status" value="1"/>
</dbReference>
<keyword evidence="11" id="KW-0834">Unfolded protein response</keyword>
<dbReference type="InterPro" id="IPR041400">
    <property type="entry name" value="PARP16_N"/>
</dbReference>
<dbReference type="Gene3D" id="3.90.228.10">
    <property type="match status" value="1"/>
</dbReference>
<evidence type="ECO:0000256" key="5">
    <source>
        <dbReference type="ARBA" id="ARBA00022695"/>
    </source>
</evidence>
<sequence>MQPPLPPEAVRELVSSCLHRDPVAADLRCSLFVAAAQSYKRDSLLRPFPPRYLSGDIKDFEGLLADVNSLPGVRDLVRLRSREGDHHLGLVHWILSSKSFAVKTLQKDEYAKLCKLTENEGVSAPVPDFLFELEYPDHFNTRFEKTREGREVFYAFHGSRLENFHSIIHNGLHCHLNKNSVFGEGTYLTSDLSMAVLYSPHSSGWRESILGPQLSCVALCEIIDHPDVKCQVKKKDSDAIDKQRSRAKNSEGGDVPQKYFIVTNNQLLRVKYLLLYSQGKHLVRHSRNRSWLLRHHFAIMMSLYLLLLIFIGAFNSASFVSFWNRLFSRSLLRNTHQPLITLPQFPPQLSPAIRAHTGQQPQTPVVTPPLHWSLSARLEEQWIRSQGGQFRLWSCWASAGWAPSDPKTPNGTHRRRSAHMLGVVLRGDVSFGDDFSFFDGCVRVDLKPLRQHLDRVARSDSFPGRHRAAGHFLRRLNVQLFDDFLRFYRLARRVRARSG</sequence>
<evidence type="ECO:0000256" key="15">
    <source>
        <dbReference type="RuleBase" id="RU362114"/>
    </source>
</evidence>
<name>A0A315VGN3_GAMAF</name>
<evidence type="ECO:0000256" key="8">
    <source>
        <dbReference type="ARBA" id="ARBA00022989"/>
    </source>
</evidence>
<dbReference type="EC" id="2.4.2.-" evidence="15"/>
<comment type="caution">
    <text evidence="18">The sequence shown here is derived from an EMBL/GenBank/DDBJ whole genome shotgun (WGS) entry which is preliminary data.</text>
</comment>
<evidence type="ECO:0000256" key="13">
    <source>
        <dbReference type="ARBA" id="ARBA00056446"/>
    </source>
</evidence>
<evidence type="ECO:0000313" key="19">
    <source>
        <dbReference type="Proteomes" id="UP000250572"/>
    </source>
</evidence>
<keyword evidence="7" id="KW-0256">Endoplasmic reticulum</keyword>
<keyword evidence="19" id="KW-1185">Reference proteome</keyword>
<dbReference type="STRING" id="33528.ENSGAFP00000021573"/>
<keyword evidence="5" id="KW-0548">Nucleotidyltransferase</keyword>
<dbReference type="GO" id="GO:0006986">
    <property type="term" value="P:response to unfolded protein"/>
    <property type="evidence" value="ECO:0007669"/>
    <property type="project" value="UniProtKB-KW"/>
</dbReference>